<feature type="region of interest" description="Disordered" evidence="4">
    <location>
        <begin position="497"/>
        <end position="544"/>
    </location>
</feature>
<evidence type="ECO:0000259" key="6">
    <source>
        <dbReference type="PROSITE" id="PS51782"/>
    </source>
</evidence>
<reference evidence="7" key="1">
    <citation type="journal article" date="2023" name="Mol. Phylogenet. Evol.">
        <title>Genome-scale phylogeny and comparative genomics of the fungal order Sordariales.</title>
        <authorList>
            <person name="Hensen N."/>
            <person name="Bonometti L."/>
            <person name="Westerberg I."/>
            <person name="Brannstrom I.O."/>
            <person name="Guillou S."/>
            <person name="Cros-Aarteil S."/>
            <person name="Calhoun S."/>
            <person name="Haridas S."/>
            <person name="Kuo A."/>
            <person name="Mondo S."/>
            <person name="Pangilinan J."/>
            <person name="Riley R."/>
            <person name="LaButti K."/>
            <person name="Andreopoulos B."/>
            <person name="Lipzen A."/>
            <person name="Chen C."/>
            <person name="Yan M."/>
            <person name="Daum C."/>
            <person name="Ng V."/>
            <person name="Clum A."/>
            <person name="Steindorff A."/>
            <person name="Ohm R.A."/>
            <person name="Martin F."/>
            <person name="Silar P."/>
            <person name="Natvig D.O."/>
            <person name="Lalanne C."/>
            <person name="Gautier V."/>
            <person name="Ament-Velasquez S.L."/>
            <person name="Kruys A."/>
            <person name="Hutchinson M.I."/>
            <person name="Powell A.J."/>
            <person name="Barry K."/>
            <person name="Miller A.N."/>
            <person name="Grigoriev I.V."/>
            <person name="Debuchy R."/>
            <person name="Gladieux P."/>
            <person name="Hiltunen Thoren M."/>
            <person name="Johannesson H."/>
        </authorList>
    </citation>
    <scope>NUCLEOTIDE SEQUENCE</scope>
    <source>
        <strain evidence="7">CBS 538.74</strain>
    </source>
</reference>
<feature type="domain" description="LysM" evidence="6">
    <location>
        <begin position="284"/>
        <end position="330"/>
    </location>
</feature>
<dbReference type="CDD" id="cd00118">
    <property type="entry name" value="LysM"/>
    <property type="match status" value="2"/>
</dbReference>
<feature type="domain" description="LysM" evidence="6">
    <location>
        <begin position="359"/>
        <end position="406"/>
    </location>
</feature>
<dbReference type="Gene3D" id="3.10.350.10">
    <property type="entry name" value="LysM domain"/>
    <property type="match status" value="5"/>
</dbReference>
<dbReference type="Pfam" id="PF01476">
    <property type="entry name" value="LysM"/>
    <property type="match status" value="2"/>
</dbReference>
<keyword evidence="5" id="KW-0732">Signal</keyword>
<evidence type="ECO:0000313" key="7">
    <source>
        <dbReference type="EMBL" id="KAK4154116.1"/>
    </source>
</evidence>
<dbReference type="InterPro" id="IPR036779">
    <property type="entry name" value="LysM_dom_sf"/>
</dbReference>
<accession>A0AAN6ZZ03</accession>
<feature type="region of interest" description="Disordered" evidence="4">
    <location>
        <begin position="114"/>
        <end position="150"/>
    </location>
</feature>
<comment type="similarity">
    <text evidence="3">Belongs to the secreted LysM effector family.</text>
</comment>
<dbReference type="GO" id="GO:0008061">
    <property type="term" value="F:chitin binding"/>
    <property type="evidence" value="ECO:0007669"/>
    <property type="project" value="UniProtKB-KW"/>
</dbReference>
<keyword evidence="1" id="KW-0147">Chitin-binding</keyword>
<feature type="domain" description="LysM" evidence="6">
    <location>
        <begin position="440"/>
        <end position="487"/>
    </location>
</feature>
<reference evidence="7" key="2">
    <citation type="submission" date="2023-05" db="EMBL/GenBank/DDBJ databases">
        <authorList>
            <consortium name="Lawrence Berkeley National Laboratory"/>
            <person name="Steindorff A."/>
            <person name="Hensen N."/>
            <person name="Bonometti L."/>
            <person name="Westerberg I."/>
            <person name="Brannstrom I.O."/>
            <person name="Guillou S."/>
            <person name="Cros-Aarteil S."/>
            <person name="Calhoun S."/>
            <person name="Haridas S."/>
            <person name="Kuo A."/>
            <person name="Mondo S."/>
            <person name="Pangilinan J."/>
            <person name="Riley R."/>
            <person name="Labutti K."/>
            <person name="Andreopoulos B."/>
            <person name="Lipzen A."/>
            <person name="Chen C."/>
            <person name="Yanf M."/>
            <person name="Daum C."/>
            <person name="Ng V."/>
            <person name="Clum A."/>
            <person name="Ohm R."/>
            <person name="Martin F."/>
            <person name="Silar P."/>
            <person name="Natvig D."/>
            <person name="Lalanne C."/>
            <person name="Gautier V."/>
            <person name="Ament-Velasquez S.L."/>
            <person name="Kruys A."/>
            <person name="Hutchinson M.I."/>
            <person name="Powell A.J."/>
            <person name="Barry K."/>
            <person name="Miller A.N."/>
            <person name="Grigoriev I.V."/>
            <person name="Debuchy R."/>
            <person name="Gladieux P."/>
            <person name="Thoren M.H."/>
            <person name="Johannesson H."/>
        </authorList>
    </citation>
    <scope>NUCLEOTIDE SEQUENCE</scope>
    <source>
        <strain evidence="7">CBS 538.74</strain>
    </source>
</reference>
<evidence type="ECO:0000313" key="8">
    <source>
        <dbReference type="Proteomes" id="UP001302745"/>
    </source>
</evidence>
<dbReference type="PROSITE" id="PS51782">
    <property type="entry name" value="LYSM"/>
    <property type="match status" value="5"/>
</dbReference>
<dbReference type="Proteomes" id="UP001302745">
    <property type="component" value="Unassembled WGS sequence"/>
</dbReference>
<sequence>MSSTSTSKAVAAILGLLLSAPVTQAQDSSPNGPTFANIASNCNAYHTVVDGDGCWSISQTYGITVTQFYEWNPDIADDCGTNFWPTYAYCVGVGPAAPSSLSYTPIPCDCTGTTTSTSTTSGTSSSETETSSDTTSSDPTSNTEPYSTMHPITSYTLTPTTVVQEYPPTKTQPGQPAECNDWRLTTAWDTCDTIVASNSWLTKAQLLAWNPAIGSDCSGLYDGWWLCISVRPASQGVDLGWTTTEGTVNIPTVTGNYTPTTFPALDPSFTASPTRDGVVSGCKSFYQAKAGDTCRVMVDGTLLTESDFFAWNPALNGDCNGLWTNYWYCVVGPDGITGMPPSVTNKPSSLPPNQIGTCKRWYQRDGESCAEIAAMFGTFSEQDFKTWNPNVGSTCNNLVDGWWYCVGIPGTPTTRTAPVQTTEVPDATPTQDGMTAECARLWLVGPHDTCESIEDANGITETQFLAWNPALGTTTCTNLVADFYVCVSVDGPPVPITSGSSSGTASSSSTSTTPPKSTTTTSPPASTTTSSGSDPITTPTPTRDGMVSGCHRFYFAQDGDGCWAIANSAAIDLK</sequence>
<keyword evidence="8" id="KW-1185">Reference proteome</keyword>
<dbReference type="SUPFAM" id="SSF54106">
    <property type="entry name" value="LysM domain"/>
    <property type="match status" value="2"/>
</dbReference>
<dbReference type="InterPro" id="IPR052210">
    <property type="entry name" value="LysM1-like"/>
</dbReference>
<protein>
    <recommendedName>
        <fullName evidence="6">LysM domain-containing protein</fullName>
    </recommendedName>
</protein>
<dbReference type="PANTHER" id="PTHR34997">
    <property type="entry name" value="AM15"/>
    <property type="match status" value="1"/>
</dbReference>
<comment type="caution">
    <text evidence="7">The sequence shown here is derived from an EMBL/GenBank/DDBJ whole genome shotgun (WGS) entry which is preliminary data.</text>
</comment>
<dbReference type="InterPro" id="IPR018392">
    <property type="entry name" value="LysM"/>
</dbReference>
<keyword evidence="2" id="KW-0843">Virulence</keyword>
<name>A0AAN6ZZ03_9PEZI</name>
<evidence type="ECO:0000256" key="1">
    <source>
        <dbReference type="ARBA" id="ARBA00022669"/>
    </source>
</evidence>
<feature type="domain" description="LysM" evidence="6">
    <location>
        <begin position="44"/>
        <end position="91"/>
    </location>
</feature>
<dbReference type="AlphaFoldDB" id="A0AAN6ZZ03"/>
<dbReference type="PANTHER" id="PTHR34997:SF1">
    <property type="entry name" value="PEPTIDOGLYCAN-BINDING LYSIN DOMAIN"/>
    <property type="match status" value="1"/>
</dbReference>
<dbReference type="EMBL" id="MU856921">
    <property type="protein sequence ID" value="KAK4154116.1"/>
    <property type="molecule type" value="Genomic_DNA"/>
</dbReference>
<feature type="compositionally biased region" description="Low complexity" evidence="4">
    <location>
        <begin position="497"/>
        <end position="533"/>
    </location>
</feature>
<feature type="compositionally biased region" description="Low complexity" evidence="4">
    <location>
        <begin position="114"/>
        <end position="141"/>
    </location>
</feature>
<feature type="domain" description="LysM" evidence="6">
    <location>
        <begin position="181"/>
        <end position="228"/>
    </location>
</feature>
<organism evidence="7 8">
    <name type="scientific">Chaetomidium leptoderma</name>
    <dbReference type="NCBI Taxonomy" id="669021"/>
    <lineage>
        <taxon>Eukaryota</taxon>
        <taxon>Fungi</taxon>
        <taxon>Dikarya</taxon>
        <taxon>Ascomycota</taxon>
        <taxon>Pezizomycotina</taxon>
        <taxon>Sordariomycetes</taxon>
        <taxon>Sordariomycetidae</taxon>
        <taxon>Sordariales</taxon>
        <taxon>Chaetomiaceae</taxon>
        <taxon>Chaetomidium</taxon>
    </lineage>
</organism>
<evidence type="ECO:0000256" key="5">
    <source>
        <dbReference type="SAM" id="SignalP"/>
    </source>
</evidence>
<evidence type="ECO:0000256" key="2">
    <source>
        <dbReference type="ARBA" id="ARBA00023026"/>
    </source>
</evidence>
<feature type="signal peptide" evidence="5">
    <location>
        <begin position="1"/>
        <end position="25"/>
    </location>
</feature>
<gene>
    <name evidence="7" type="ORF">C8A00DRAFT_14744</name>
</gene>
<proteinExistence type="inferred from homology"/>
<evidence type="ECO:0000256" key="3">
    <source>
        <dbReference type="ARBA" id="ARBA00044955"/>
    </source>
</evidence>
<feature type="chain" id="PRO_5043024058" description="LysM domain-containing protein" evidence="5">
    <location>
        <begin position="26"/>
        <end position="574"/>
    </location>
</feature>
<dbReference type="SMART" id="SM00257">
    <property type="entry name" value="LysM"/>
    <property type="match status" value="2"/>
</dbReference>
<evidence type="ECO:0000256" key="4">
    <source>
        <dbReference type="SAM" id="MobiDB-lite"/>
    </source>
</evidence>